<reference evidence="7" key="1">
    <citation type="submission" date="2018-05" db="EMBL/GenBank/DDBJ databases">
        <authorList>
            <person name="Lanie J.A."/>
            <person name="Ng W.-L."/>
            <person name="Kazmierczak K.M."/>
            <person name="Andrzejewski T.M."/>
            <person name="Davidsen T.M."/>
            <person name="Wayne K.J."/>
            <person name="Tettelin H."/>
            <person name="Glass J.I."/>
            <person name="Rusch D."/>
            <person name="Podicherti R."/>
            <person name="Tsui H.-C.T."/>
            <person name="Winkler M.E."/>
        </authorList>
    </citation>
    <scope>NUCLEOTIDE SEQUENCE</scope>
</reference>
<dbReference type="GO" id="GO:0160148">
    <property type="term" value="F:tRNA pseudouridine(55) synthase activity"/>
    <property type="evidence" value="ECO:0007669"/>
    <property type="project" value="UniProtKB-EC"/>
</dbReference>
<dbReference type="Gene3D" id="3.30.2350.10">
    <property type="entry name" value="Pseudouridine synthase"/>
    <property type="match status" value="1"/>
</dbReference>
<keyword evidence="3" id="KW-0413">Isomerase</keyword>
<dbReference type="Pfam" id="PF01509">
    <property type="entry name" value="TruB_N"/>
    <property type="match status" value="1"/>
</dbReference>
<dbReference type="NCBIfam" id="TIGR00431">
    <property type="entry name" value="TruB"/>
    <property type="match status" value="1"/>
</dbReference>
<name>A0A381PF00_9ZZZZ</name>
<sequence length="305" mass="33531">MSTQRRCRVRNISGIVVLDKANGLSSNAALQEVKRLYEANKAGHAGSLDPLATGVLPVCLGEATKVSQFLLDSDKCYRARIKLGIRTDTGDSEGSIIERNAGISVSRKAIERALTKFKGEIEQVPPMHSAIKMNGVPLYKLARKGIAVEREPRLVTLYQVCLVEFVNSELELEISCSKGTYIRTIADDLGQELGCGAHVIELRRTQAGVFTEKDSISAEELALEKENRGLDKIDQFLIPMDRAIQDLPEVNLPSITASHVKNGQAVLVRHLPKNGLVRMYEDEQFIGIGSIDDDGKVAPRRLIIN</sequence>
<dbReference type="GO" id="GO:0003723">
    <property type="term" value="F:RNA binding"/>
    <property type="evidence" value="ECO:0007669"/>
    <property type="project" value="InterPro"/>
</dbReference>
<feature type="domain" description="tRNA pseudouridine synthase II TruB subfamily 1 C-terminal" evidence="5">
    <location>
        <begin position="248"/>
        <end position="303"/>
    </location>
</feature>
<evidence type="ECO:0000256" key="1">
    <source>
        <dbReference type="ARBA" id="ARBA00012787"/>
    </source>
</evidence>
<dbReference type="CDD" id="cd21152">
    <property type="entry name" value="PUA_TruB_bacterial"/>
    <property type="match status" value="1"/>
</dbReference>
<feature type="domain" description="tRNA pseudouridylate synthase B C-terminal" evidence="6">
    <location>
        <begin position="183"/>
        <end position="244"/>
    </location>
</feature>
<dbReference type="HAMAP" id="MF_01080">
    <property type="entry name" value="TruB_bact"/>
    <property type="match status" value="1"/>
</dbReference>
<dbReference type="SUPFAM" id="SSF55120">
    <property type="entry name" value="Pseudouridine synthase"/>
    <property type="match status" value="1"/>
</dbReference>
<evidence type="ECO:0000256" key="2">
    <source>
        <dbReference type="ARBA" id="ARBA00022694"/>
    </source>
</evidence>
<dbReference type="Gene3D" id="2.30.130.10">
    <property type="entry name" value="PUA domain"/>
    <property type="match status" value="1"/>
</dbReference>
<dbReference type="EMBL" id="UINC01000962">
    <property type="protein sequence ID" value="SUZ65562.1"/>
    <property type="molecule type" value="Genomic_DNA"/>
</dbReference>
<dbReference type="Pfam" id="PF09157">
    <property type="entry name" value="TruB-C_2"/>
    <property type="match status" value="1"/>
</dbReference>
<dbReference type="InterPro" id="IPR014780">
    <property type="entry name" value="tRNA_psdUridine_synth_TruB"/>
</dbReference>
<dbReference type="AlphaFoldDB" id="A0A381PF00"/>
<dbReference type="PANTHER" id="PTHR13767:SF2">
    <property type="entry name" value="PSEUDOURIDYLATE SYNTHASE TRUB1"/>
    <property type="match status" value="1"/>
</dbReference>
<dbReference type="Pfam" id="PF16198">
    <property type="entry name" value="TruB_C_2"/>
    <property type="match status" value="1"/>
</dbReference>
<evidence type="ECO:0000256" key="3">
    <source>
        <dbReference type="ARBA" id="ARBA00023235"/>
    </source>
</evidence>
<dbReference type="GO" id="GO:1990481">
    <property type="term" value="P:mRNA pseudouridine synthesis"/>
    <property type="evidence" value="ECO:0007669"/>
    <property type="project" value="TreeGrafter"/>
</dbReference>
<organism evidence="7">
    <name type="scientific">marine metagenome</name>
    <dbReference type="NCBI Taxonomy" id="408172"/>
    <lineage>
        <taxon>unclassified sequences</taxon>
        <taxon>metagenomes</taxon>
        <taxon>ecological metagenomes</taxon>
    </lineage>
</organism>
<dbReference type="InterPro" id="IPR015947">
    <property type="entry name" value="PUA-like_sf"/>
</dbReference>
<accession>A0A381PF00</accession>
<dbReference type="CDD" id="cd02573">
    <property type="entry name" value="PseudoU_synth_EcTruB"/>
    <property type="match status" value="1"/>
</dbReference>
<dbReference type="InterPro" id="IPR015240">
    <property type="entry name" value="tRNA_sdUridine_synth_fam1_C"/>
</dbReference>
<dbReference type="SUPFAM" id="SSF88697">
    <property type="entry name" value="PUA domain-like"/>
    <property type="match status" value="1"/>
</dbReference>
<dbReference type="GO" id="GO:0006400">
    <property type="term" value="P:tRNA modification"/>
    <property type="evidence" value="ECO:0007669"/>
    <property type="project" value="TreeGrafter"/>
</dbReference>
<evidence type="ECO:0000259" key="5">
    <source>
        <dbReference type="Pfam" id="PF09157"/>
    </source>
</evidence>
<dbReference type="EC" id="5.4.99.25" evidence="1"/>
<protein>
    <recommendedName>
        <fullName evidence="1">tRNA pseudouridine(55) synthase</fullName>
        <ecNumber evidence="1">5.4.99.25</ecNumber>
    </recommendedName>
</protein>
<dbReference type="InterPro" id="IPR002501">
    <property type="entry name" value="PsdUridine_synth_N"/>
</dbReference>
<feature type="domain" description="Pseudouridine synthase II N-terminal" evidence="4">
    <location>
        <begin position="34"/>
        <end position="182"/>
    </location>
</feature>
<proteinExistence type="inferred from homology"/>
<dbReference type="FunFam" id="2.30.130.10:FF:000004">
    <property type="entry name" value="tRNA pseudouridine synthase B"/>
    <property type="match status" value="1"/>
</dbReference>
<evidence type="ECO:0000259" key="4">
    <source>
        <dbReference type="Pfam" id="PF01509"/>
    </source>
</evidence>
<dbReference type="InterPro" id="IPR032819">
    <property type="entry name" value="TruB_C"/>
</dbReference>
<evidence type="ECO:0000259" key="6">
    <source>
        <dbReference type="Pfam" id="PF16198"/>
    </source>
</evidence>
<evidence type="ECO:0000313" key="7">
    <source>
        <dbReference type="EMBL" id="SUZ65562.1"/>
    </source>
</evidence>
<gene>
    <name evidence="7" type="ORF">METZ01_LOCUS18416</name>
</gene>
<keyword evidence="2" id="KW-0819">tRNA processing</keyword>
<dbReference type="PANTHER" id="PTHR13767">
    <property type="entry name" value="TRNA-PSEUDOURIDINE SYNTHASE"/>
    <property type="match status" value="1"/>
</dbReference>
<dbReference type="InterPro" id="IPR020103">
    <property type="entry name" value="PsdUridine_synth_cat_dom_sf"/>
</dbReference>
<dbReference type="InterPro" id="IPR036974">
    <property type="entry name" value="PUA_sf"/>
</dbReference>